<dbReference type="OrthoDB" id="513951at2759"/>
<accession>A0A8T2TRL5</accession>
<keyword evidence="7" id="KW-1133">Transmembrane helix</keyword>
<evidence type="ECO:0000313" key="11">
    <source>
        <dbReference type="Proteomes" id="UP000825935"/>
    </source>
</evidence>
<feature type="compositionally biased region" description="Gly residues" evidence="9">
    <location>
        <begin position="135"/>
        <end position="151"/>
    </location>
</feature>
<comment type="similarity">
    <text evidence="2">Belongs to the RETICULATA family.</text>
</comment>
<dbReference type="GO" id="GO:0009706">
    <property type="term" value="C:chloroplast inner membrane"/>
    <property type="evidence" value="ECO:0007669"/>
    <property type="project" value="TreeGrafter"/>
</dbReference>
<comment type="subcellular location">
    <subcellularLocation>
        <location evidence="1">Plastid</location>
        <location evidence="1">Chloroplast membrane</location>
        <topology evidence="1">Multi-pass membrane protein</topology>
    </subcellularLocation>
</comment>
<keyword evidence="8" id="KW-0472">Membrane</keyword>
<protein>
    <submittedName>
        <fullName evidence="10">Uncharacterized protein</fullName>
    </submittedName>
</protein>
<evidence type="ECO:0000256" key="2">
    <source>
        <dbReference type="ARBA" id="ARBA00010793"/>
    </source>
</evidence>
<gene>
    <name evidence="10" type="ORF">KP509_11G081900</name>
</gene>
<evidence type="ECO:0000256" key="5">
    <source>
        <dbReference type="ARBA" id="ARBA00022692"/>
    </source>
</evidence>
<keyword evidence="11" id="KW-1185">Reference proteome</keyword>
<dbReference type="AlphaFoldDB" id="A0A8T2TRL5"/>
<dbReference type="EMBL" id="CM035416">
    <property type="protein sequence ID" value="KAH7426027.1"/>
    <property type="molecule type" value="Genomic_DNA"/>
</dbReference>
<dbReference type="PANTHER" id="PTHR31038:SF2">
    <property type="entry name" value="PROTEIN RETICULATA-RELATED 1, CHLOROPLASTIC"/>
    <property type="match status" value="1"/>
</dbReference>
<dbReference type="GO" id="GO:0099402">
    <property type="term" value="P:plant organ development"/>
    <property type="evidence" value="ECO:0007669"/>
    <property type="project" value="TreeGrafter"/>
</dbReference>
<evidence type="ECO:0000256" key="3">
    <source>
        <dbReference type="ARBA" id="ARBA00022528"/>
    </source>
</evidence>
<dbReference type="PANTHER" id="PTHR31038">
    <property type="entry name" value="EXPRESSED PROTEIN-RELATED"/>
    <property type="match status" value="1"/>
</dbReference>
<keyword evidence="3" id="KW-0150">Chloroplast</keyword>
<dbReference type="Proteomes" id="UP000825935">
    <property type="component" value="Chromosome 11"/>
</dbReference>
<proteinExistence type="inferred from homology"/>
<keyword evidence="5" id="KW-0812">Transmembrane</keyword>
<keyword evidence="6" id="KW-0809">Transit peptide</keyword>
<comment type="caution">
    <text evidence="10">The sequence shown here is derived from an EMBL/GenBank/DDBJ whole genome shotgun (WGS) entry which is preliminary data.</text>
</comment>
<evidence type="ECO:0000256" key="8">
    <source>
        <dbReference type="ARBA" id="ARBA00023136"/>
    </source>
</evidence>
<sequence>MSSTGSLSLPTRCFVAACSSPEPFSKHSHSSSRQRNLSFANLASCKTPGIDGGHHACFTYHPRNHGKLEASISCVLTENESANDNLGEEFYVTFSGMAPIMKKGYGAFGGGATLEKSKLDLSQKTSQVAPKTEDGGGGGDIGKGISHGGGDGGDDGGDDDDYFGDADDDDEGDDGGFFGRRIALPEIFDRKIVEAIMQEWYKTIADLPAGLRQAVELGFISTAQMVRFLSNLGRPTLARNISRAIPPSASRAFVGRMIADPGFLYKMFLEQVYTIAYGTWWEMKHRKERLKEEWGLALVNILSMSICNAAIVWSLAPCRSYGSTFKFNLQNTIQKLPSNVFERNYAFREFDMPKRVQSFFYKAGELCLVGLLTGAVSGSFMKLLASGKENLSVPSPTVRTSALSYGAVLGLSGNLRYQFVYGAERVMQQQFNHVGVVVFCSAIMRALNIYVGDFSRVSWLGLDVIPEQNKESIQQAYRRPSLPSLDQLGGMLNFNQSPKARSKRKVKRKVVMAA</sequence>
<feature type="region of interest" description="Disordered" evidence="9">
    <location>
        <begin position="119"/>
        <end position="170"/>
    </location>
</feature>
<organism evidence="10 11">
    <name type="scientific">Ceratopteris richardii</name>
    <name type="common">Triangle waterfern</name>
    <dbReference type="NCBI Taxonomy" id="49495"/>
    <lineage>
        <taxon>Eukaryota</taxon>
        <taxon>Viridiplantae</taxon>
        <taxon>Streptophyta</taxon>
        <taxon>Embryophyta</taxon>
        <taxon>Tracheophyta</taxon>
        <taxon>Polypodiopsida</taxon>
        <taxon>Polypodiidae</taxon>
        <taxon>Polypodiales</taxon>
        <taxon>Pteridineae</taxon>
        <taxon>Pteridaceae</taxon>
        <taxon>Parkerioideae</taxon>
        <taxon>Ceratopteris</taxon>
    </lineage>
</organism>
<feature type="compositionally biased region" description="Acidic residues" evidence="9">
    <location>
        <begin position="152"/>
        <end position="170"/>
    </location>
</feature>
<keyword evidence="4" id="KW-0934">Plastid</keyword>
<evidence type="ECO:0000256" key="1">
    <source>
        <dbReference type="ARBA" id="ARBA00004508"/>
    </source>
</evidence>
<evidence type="ECO:0000256" key="4">
    <source>
        <dbReference type="ARBA" id="ARBA00022640"/>
    </source>
</evidence>
<evidence type="ECO:0000313" key="10">
    <source>
        <dbReference type="EMBL" id="KAH7426027.1"/>
    </source>
</evidence>
<dbReference type="InterPro" id="IPR021825">
    <property type="entry name" value="RETICULATA-related"/>
</dbReference>
<name>A0A8T2TRL5_CERRI</name>
<evidence type="ECO:0000256" key="7">
    <source>
        <dbReference type="ARBA" id="ARBA00022989"/>
    </source>
</evidence>
<reference evidence="10" key="1">
    <citation type="submission" date="2021-08" db="EMBL/GenBank/DDBJ databases">
        <title>WGS assembly of Ceratopteris richardii.</title>
        <authorList>
            <person name="Marchant D.B."/>
            <person name="Chen G."/>
            <person name="Jenkins J."/>
            <person name="Shu S."/>
            <person name="Leebens-Mack J."/>
            <person name="Grimwood J."/>
            <person name="Schmutz J."/>
            <person name="Soltis P."/>
            <person name="Soltis D."/>
            <person name="Chen Z.-H."/>
        </authorList>
    </citation>
    <scope>NUCLEOTIDE SEQUENCE</scope>
    <source>
        <strain evidence="10">Whitten #5841</strain>
        <tissue evidence="10">Leaf</tissue>
    </source>
</reference>
<dbReference type="Pfam" id="PF11891">
    <property type="entry name" value="RETICULATA-like"/>
    <property type="match status" value="1"/>
</dbReference>
<evidence type="ECO:0000256" key="9">
    <source>
        <dbReference type="SAM" id="MobiDB-lite"/>
    </source>
</evidence>
<evidence type="ECO:0000256" key="6">
    <source>
        <dbReference type="ARBA" id="ARBA00022946"/>
    </source>
</evidence>